<dbReference type="Pfam" id="PF04248">
    <property type="entry name" value="NTP_transf_9"/>
    <property type="match status" value="1"/>
</dbReference>
<dbReference type="EMBL" id="NWSV01000002">
    <property type="protein sequence ID" value="PDT05754.1"/>
    <property type="molecule type" value="Genomic_DNA"/>
</dbReference>
<accession>A0A2A6JHC2</accession>
<dbReference type="Gene3D" id="2.170.150.40">
    <property type="entry name" value="Domain of unknown function (DUF427)"/>
    <property type="match status" value="1"/>
</dbReference>
<dbReference type="Proteomes" id="UP000220768">
    <property type="component" value="Unassembled WGS sequence"/>
</dbReference>
<dbReference type="PANTHER" id="PTHR34310">
    <property type="entry name" value="DUF427 DOMAIN PROTEIN (AFU_ORTHOLOGUE AFUA_3G02220)"/>
    <property type="match status" value="1"/>
</dbReference>
<sequence>MAEKKSDKSIKIPGPDHPITVEHNPSRVIVTLGGKTIADTHDALTLREASYPPVQYIPRKDVDMSLLQRTNHSSHCPYKGDASYYSIIAGGARSENAVWTYEAPNVAVSNIKGHLAFYPDRVDGIEEMASPEAGAF</sequence>
<dbReference type="RefSeq" id="WP_097610826.1">
    <property type="nucleotide sequence ID" value="NZ_NWSV01000002.1"/>
</dbReference>
<dbReference type="AlphaFoldDB" id="A0A2A6JHC2"/>
<evidence type="ECO:0000313" key="3">
    <source>
        <dbReference type="Proteomes" id="UP000220768"/>
    </source>
</evidence>
<dbReference type="InterPro" id="IPR007361">
    <property type="entry name" value="DUF427"/>
</dbReference>
<keyword evidence="3" id="KW-1185">Reference proteome</keyword>
<dbReference type="InterPro" id="IPR038694">
    <property type="entry name" value="DUF427_sf"/>
</dbReference>
<evidence type="ECO:0000259" key="1">
    <source>
        <dbReference type="Pfam" id="PF04248"/>
    </source>
</evidence>
<proteinExistence type="predicted"/>
<organism evidence="2 3">
    <name type="scientific">Rhizobium chutanense</name>
    <dbReference type="NCBI Taxonomy" id="2035448"/>
    <lineage>
        <taxon>Bacteria</taxon>
        <taxon>Pseudomonadati</taxon>
        <taxon>Pseudomonadota</taxon>
        <taxon>Alphaproteobacteria</taxon>
        <taxon>Hyphomicrobiales</taxon>
        <taxon>Rhizobiaceae</taxon>
        <taxon>Rhizobium/Agrobacterium group</taxon>
        <taxon>Rhizobium</taxon>
    </lineage>
</organism>
<name>A0A2A6JHC2_9HYPH</name>
<feature type="domain" description="DUF427" evidence="1">
    <location>
        <begin position="29"/>
        <end position="120"/>
    </location>
</feature>
<gene>
    <name evidence="2" type="ORF">CO666_03905</name>
</gene>
<dbReference type="PANTHER" id="PTHR34310:SF9">
    <property type="entry name" value="BLR5716 PROTEIN"/>
    <property type="match status" value="1"/>
</dbReference>
<evidence type="ECO:0000313" key="2">
    <source>
        <dbReference type="EMBL" id="PDT05754.1"/>
    </source>
</evidence>
<comment type="caution">
    <text evidence="2">The sequence shown here is derived from an EMBL/GenBank/DDBJ whole genome shotgun (WGS) entry which is preliminary data.</text>
</comment>
<protein>
    <recommendedName>
        <fullName evidence="1">DUF427 domain-containing protein</fullName>
    </recommendedName>
</protein>
<reference evidence="2 3" key="1">
    <citation type="submission" date="2017-09" db="EMBL/GenBank/DDBJ databases">
        <title>Comparative genomics of rhizobia isolated from Phaseolus vulgaris in China.</title>
        <authorList>
            <person name="Tong W."/>
        </authorList>
    </citation>
    <scope>NUCLEOTIDE SEQUENCE [LARGE SCALE GENOMIC DNA]</scope>
    <source>
        <strain evidence="2 3">C5</strain>
    </source>
</reference>